<protein>
    <submittedName>
        <fullName evidence="1">Replication factor A protein 3</fullName>
    </submittedName>
</protein>
<comment type="caution">
    <text evidence="1">The sequence shown here is derived from an EMBL/GenBank/DDBJ whole genome shotgun (WGS) entry which is preliminary data.</text>
</comment>
<evidence type="ECO:0000313" key="2">
    <source>
        <dbReference type="Proteomes" id="UP000814140"/>
    </source>
</evidence>
<gene>
    <name evidence="1" type="ORF">BV25DRAFT_1987938</name>
</gene>
<proteinExistence type="predicted"/>
<keyword evidence="2" id="KW-1185">Reference proteome</keyword>
<dbReference type="EMBL" id="MU277191">
    <property type="protein sequence ID" value="KAI0066831.1"/>
    <property type="molecule type" value="Genomic_DNA"/>
</dbReference>
<evidence type="ECO:0000313" key="1">
    <source>
        <dbReference type="EMBL" id="KAI0066831.1"/>
    </source>
</evidence>
<accession>A0ACB8TEK1</accession>
<organism evidence="1 2">
    <name type="scientific">Artomyces pyxidatus</name>
    <dbReference type="NCBI Taxonomy" id="48021"/>
    <lineage>
        <taxon>Eukaryota</taxon>
        <taxon>Fungi</taxon>
        <taxon>Dikarya</taxon>
        <taxon>Basidiomycota</taxon>
        <taxon>Agaricomycotina</taxon>
        <taxon>Agaricomycetes</taxon>
        <taxon>Russulales</taxon>
        <taxon>Auriscalpiaceae</taxon>
        <taxon>Artomyces</taxon>
    </lineage>
</organism>
<name>A0ACB8TEK1_9AGAM</name>
<reference evidence="1" key="1">
    <citation type="submission" date="2021-03" db="EMBL/GenBank/DDBJ databases">
        <authorList>
            <consortium name="DOE Joint Genome Institute"/>
            <person name="Ahrendt S."/>
            <person name="Looney B.P."/>
            <person name="Miyauchi S."/>
            <person name="Morin E."/>
            <person name="Drula E."/>
            <person name="Courty P.E."/>
            <person name="Chicoki N."/>
            <person name="Fauchery L."/>
            <person name="Kohler A."/>
            <person name="Kuo A."/>
            <person name="Labutti K."/>
            <person name="Pangilinan J."/>
            <person name="Lipzen A."/>
            <person name="Riley R."/>
            <person name="Andreopoulos W."/>
            <person name="He G."/>
            <person name="Johnson J."/>
            <person name="Barry K.W."/>
            <person name="Grigoriev I.V."/>
            <person name="Nagy L."/>
            <person name="Hibbett D."/>
            <person name="Henrissat B."/>
            <person name="Matheny P.B."/>
            <person name="Labbe J."/>
            <person name="Martin F."/>
        </authorList>
    </citation>
    <scope>NUCLEOTIDE SEQUENCE</scope>
    <source>
        <strain evidence="1">HHB10654</strain>
    </source>
</reference>
<dbReference type="Proteomes" id="UP000814140">
    <property type="component" value="Unassembled WGS sequence"/>
</dbReference>
<reference evidence="1" key="2">
    <citation type="journal article" date="2022" name="New Phytol.">
        <title>Evolutionary transition to the ectomycorrhizal habit in the genomes of a hyperdiverse lineage of mushroom-forming fungi.</title>
        <authorList>
            <person name="Looney B."/>
            <person name="Miyauchi S."/>
            <person name="Morin E."/>
            <person name="Drula E."/>
            <person name="Courty P.E."/>
            <person name="Kohler A."/>
            <person name="Kuo A."/>
            <person name="LaButti K."/>
            <person name="Pangilinan J."/>
            <person name="Lipzen A."/>
            <person name="Riley R."/>
            <person name="Andreopoulos W."/>
            <person name="He G."/>
            <person name="Johnson J."/>
            <person name="Nolan M."/>
            <person name="Tritt A."/>
            <person name="Barry K.W."/>
            <person name="Grigoriev I.V."/>
            <person name="Nagy L.G."/>
            <person name="Hibbett D."/>
            <person name="Henrissat B."/>
            <person name="Matheny P.B."/>
            <person name="Labbe J."/>
            <person name="Martin F.M."/>
        </authorList>
    </citation>
    <scope>NUCLEOTIDE SEQUENCE</scope>
    <source>
        <strain evidence="1">HHB10654</strain>
    </source>
</reference>
<sequence length="111" mass="12179">MEQLLSPRVNSARLGNYVAQKQPVRIVGKISNFSQKGDTALMTACDGGEVKIMLNAGHNMVDTFVEVIGTPIDPSTVRYISCTNMGANMDLKLVNDVVELTFDPKFQGRLF</sequence>